<dbReference type="OrthoDB" id="9810303at2"/>
<gene>
    <name evidence="2" type="ORF">CLOHYLEM_06256</name>
</gene>
<name>C0C2F0_9FIRM</name>
<feature type="domain" description="Glycosyltransferase 2-like" evidence="1">
    <location>
        <begin position="5"/>
        <end position="169"/>
    </location>
</feature>
<dbReference type="Proteomes" id="UP000004893">
    <property type="component" value="Unassembled WGS sequence"/>
</dbReference>
<dbReference type="Gene3D" id="3.90.550.10">
    <property type="entry name" value="Spore Coat Polysaccharide Biosynthesis Protein SpsA, Chain A"/>
    <property type="match status" value="1"/>
</dbReference>
<dbReference type="Pfam" id="PF00535">
    <property type="entry name" value="Glycos_transf_2"/>
    <property type="match status" value="1"/>
</dbReference>
<dbReference type="PANTHER" id="PTHR10859">
    <property type="entry name" value="GLYCOSYL TRANSFERASE"/>
    <property type="match status" value="1"/>
</dbReference>
<dbReference type="InterPro" id="IPR001173">
    <property type="entry name" value="Glyco_trans_2-like"/>
</dbReference>
<comment type="caution">
    <text evidence="2">The sequence shown here is derived from an EMBL/GenBank/DDBJ whole genome shotgun (WGS) entry which is preliminary data.</text>
</comment>
<dbReference type="STRING" id="553973.CLOHYLEM_06256"/>
<keyword evidence="3" id="KW-1185">Reference proteome</keyword>
<reference evidence="2" key="2">
    <citation type="submission" date="2013-06" db="EMBL/GenBank/DDBJ databases">
        <title>Draft genome sequence of Clostridium hylemonae (DSM 15053).</title>
        <authorList>
            <person name="Sudarsanam P."/>
            <person name="Ley R."/>
            <person name="Guruge J."/>
            <person name="Turnbaugh P.J."/>
            <person name="Mahowald M."/>
            <person name="Liep D."/>
            <person name="Gordon J."/>
        </authorList>
    </citation>
    <scope>NUCLEOTIDE SEQUENCE</scope>
    <source>
        <strain evidence="2">DSM 15053</strain>
    </source>
</reference>
<dbReference type="AlphaFoldDB" id="C0C2F0"/>
<dbReference type="RefSeq" id="WP_006443608.1">
    <property type="nucleotide sequence ID" value="NZ_CP036524.1"/>
</dbReference>
<dbReference type="eggNOG" id="COG1216">
    <property type="taxonomic scope" value="Bacteria"/>
</dbReference>
<dbReference type="InterPro" id="IPR029044">
    <property type="entry name" value="Nucleotide-diphossugar_trans"/>
</dbReference>
<proteinExistence type="predicted"/>
<dbReference type="PANTHER" id="PTHR10859:SF114">
    <property type="entry name" value="DOLICHOL-PHOSPHATE MANNOSYLTRANSFERASE"/>
    <property type="match status" value="1"/>
</dbReference>
<keyword evidence="2" id="KW-0808">Transferase</keyword>
<evidence type="ECO:0000313" key="3">
    <source>
        <dbReference type="Proteomes" id="UP000004893"/>
    </source>
</evidence>
<evidence type="ECO:0000313" key="2">
    <source>
        <dbReference type="EMBL" id="EEG73574.1"/>
    </source>
</evidence>
<protein>
    <submittedName>
        <fullName evidence="2">Glycosyltransferase, group 2 family protein</fullName>
        <ecNumber evidence="2">2.4.-.-</ecNumber>
    </submittedName>
</protein>
<organism evidence="2 3">
    <name type="scientific">[Clostridium] hylemonae DSM 15053</name>
    <dbReference type="NCBI Taxonomy" id="553973"/>
    <lineage>
        <taxon>Bacteria</taxon>
        <taxon>Bacillati</taxon>
        <taxon>Bacillota</taxon>
        <taxon>Clostridia</taxon>
        <taxon>Lachnospirales</taxon>
        <taxon>Lachnospiraceae</taxon>
    </lineage>
</organism>
<keyword evidence="2" id="KW-0328">Glycosyltransferase</keyword>
<dbReference type="HOGENOM" id="CLU_033536_7_4_9"/>
<evidence type="ECO:0000259" key="1">
    <source>
        <dbReference type="Pfam" id="PF00535"/>
    </source>
</evidence>
<reference evidence="2" key="1">
    <citation type="submission" date="2009-02" db="EMBL/GenBank/DDBJ databases">
        <authorList>
            <person name="Fulton L."/>
            <person name="Clifton S."/>
            <person name="Fulton B."/>
            <person name="Xu J."/>
            <person name="Minx P."/>
            <person name="Pepin K.H."/>
            <person name="Johnson M."/>
            <person name="Bhonagiri V."/>
            <person name="Nash W.E."/>
            <person name="Mardis E.R."/>
            <person name="Wilson R.K."/>
        </authorList>
    </citation>
    <scope>NUCLEOTIDE SEQUENCE [LARGE SCALE GENOMIC DNA]</scope>
    <source>
        <strain evidence="2">DSM 15053</strain>
    </source>
</reference>
<dbReference type="GO" id="GO:0006487">
    <property type="term" value="P:protein N-linked glycosylation"/>
    <property type="evidence" value="ECO:0007669"/>
    <property type="project" value="TreeGrafter"/>
</dbReference>
<dbReference type="EC" id="2.4.-.-" evidence="2"/>
<dbReference type="EMBL" id="ABYI02000023">
    <property type="protein sequence ID" value="EEG73574.1"/>
    <property type="molecule type" value="Genomic_DNA"/>
</dbReference>
<dbReference type="CDD" id="cd04179">
    <property type="entry name" value="DPM_DPG-synthase_like"/>
    <property type="match status" value="1"/>
</dbReference>
<dbReference type="SUPFAM" id="SSF53448">
    <property type="entry name" value="Nucleotide-diphospho-sugar transferases"/>
    <property type="match status" value="1"/>
</dbReference>
<dbReference type="GO" id="GO:0016757">
    <property type="term" value="F:glycosyltransferase activity"/>
    <property type="evidence" value="ECO:0007669"/>
    <property type="project" value="UniProtKB-KW"/>
</dbReference>
<sequence length="239" mass="26929">MKVLLVIPAYNEEDNIVRVIGKVEQFKKRQPAYELEYVIINDCSGDNTMKICTEHNYNVINLIQNLGIGGAVQTGYIYADRHGYDIAVQFDGDGQHDINSLPQLLDPVINGEKDFVVGSRFLHGQSEFKSTFLRRIGISYLSFIIKVFSRCSVNDPTSGFRAANRKAIKYLSANYPVDYPEPESLVDLSRHSFRIGEVQVNMLEREGGVSSISSWKSVYYMIKVSLAIICSSLQRKVGD</sequence>
<accession>C0C2F0</accession>